<proteinExistence type="predicted"/>
<evidence type="ECO:0000313" key="2">
    <source>
        <dbReference type="EMBL" id="KAK7396711.1"/>
    </source>
</evidence>
<evidence type="ECO:0000313" key="3">
    <source>
        <dbReference type="Proteomes" id="UP001386955"/>
    </source>
</evidence>
<keyword evidence="1" id="KW-0175">Coiled coil</keyword>
<organism evidence="2 3">
    <name type="scientific">Psophocarpus tetragonolobus</name>
    <name type="common">Winged bean</name>
    <name type="synonym">Dolichos tetragonolobus</name>
    <dbReference type="NCBI Taxonomy" id="3891"/>
    <lineage>
        <taxon>Eukaryota</taxon>
        <taxon>Viridiplantae</taxon>
        <taxon>Streptophyta</taxon>
        <taxon>Embryophyta</taxon>
        <taxon>Tracheophyta</taxon>
        <taxon>Spermatophyta</taxon>
        <taxon>Magnoliopsida</taxon>
        <taxon>eudicotyledons</taxon>
        <taxon>Gunneridae</taxon>
        <taxon>Pentapetalae</taxon>
        <taxon>rosids</taxon>
        <taxon>fabids</taxon>
        <taxon>Fabales</taxon>
        <taxon>Fabaceae</taxon>
        <taxon>Papilionoideae</taxon>
        <taxon>50 kb inversion clade</taxon>
        <taxon>NPAAA clade</taxon>
        <taxon>indigoferoid/millettioid clade</taxon>
        <taxon>Phaseoleae</taxon>
        <taxon>Psophocarpus</taxon>
    </lineage>
</organism>
<gene>
    <name evidence="2" type="ORF">VNO78_17869</name>
</gene>
<dbReference type="Proteomes" id="UP001386955">
    <property type="component" value="Unassembled WGS sequence"/>
</dbReference>
<reference evidence="2 3" key="1">
    <citation type="submission" date="2024-01" db="EMBL/GenBank/DDBJ databases">
        <title>The genomes of 5 underutilized Papilionoideae crops provide insights into root nodulation and disease resistanc.</title>
        <authorList>
            <person name="Jiang F."/>
        </authorList>
    </citation>
    <scope>NUCLEOTIDE SEQUENCE [LARGE SCALE GENOMIC DNA]</scope>
    <source>
        <strain evidence="2">DUOXIRENSHENG_FW03</strain>
        <tissue evidence="2">Leaves</tissue>
    </source>
</reference>
<feature type="coiled-coil region" evidence="1">
    <location>
        <begin position="72"/>
        <end position="131"/>
    </location>
</feature>
<name>A0AAN9SIT8_PSOTE</name>
<accession>A0AAN9SIT8</accession>
<comment type="caution">
    <text evidence="2">The sequence shown here is derived from an EMBL/GenBank/DDBJ whole genome shotgun (WGS) entry which is preliminary data.</text>
</comment>
<keyword evidence="3" id="KW-1185">Reference proteome</keyword>
<dbReference type="EMBL" id="JAYMYS010000004">
    <property type="protein sequence ID" value="KAK7396711.1"/>
    <property type="molecule type" value="Genomic_DNA"/>
</dbReference>
<dbReference type="AlphaFoldDB" id="A0AAN9SIT8"/>
<protein>
    <submittedName>
        <fullName evidence="2">Uncharacterized protein</fullName>
    </submittedName>
</protein>
<evidence type="ECO:0000256" key="1">
    <source>
        <dbReference type="SAM" id="Coils"/>
    </source>
</evidence>
<sequence>MKNVCKTSVKRSNCFFVNVYSCYTNISVIILIRAIKCDIEKFDGMINFAVYQTLFAMLSSCVIGEKFFATKVSTLKEQLKTFKELLQDAIKAKAFLSDEVSTTKSELTRDKEDQKKKLKEVLDKLVLTQERVIGLKEALHKNESLEGFHFDPDKDFFRGVFKSFYEVGEDMELDGRVPRRPSLPVENT</sequence>